<evidence type="ECO:0000259" key="2">
    <source>
        <dbReference type="PROSITE" id="PS51840"/>
    </source>
</evidence>
<dbReference type="EnsemblProtists" id="EOD32914">
    <property type="protein sequence ID" value="EOD32914"/>
    <property type="gene ID" value="EMIHUDRAFT_455947"/>
</dbReference>
<feature type="compositionally biased region" description="Basic and acidic residues" evidence="1">
    <location>
        <begin position="335"/>
        <end position="349"/>
    </location>
</feature>
<evidence type="ECO:0000313" key="3">
    <source>
        <dbReference type="EnsemblProtists" id="EOD32914"/>
    </source>
</evidence>
<reference evidence="4" key="1">
    <citation type="journal article" date="2013" name="Nature">
        <title>Pan genome of the phytoplankton Emiliania underpins its global distribution.</title>
        <authorList>
            <person name="Read B.A."/>
            <person name="Kegel J."/>
            <person name="Klute M.J."/>
            <person name="Kuo A."/>
            <person name="Lefebvre S.C."/>
            <person name="Maumus F."/>
            <person name="Mayer C."/>
            <person name="Miller J."/>
            <person name="Monier A."/>
            <person name="Salamov A."/>
            <person name="Young J."/>
            <person name="Aguilar M."/>
            <person name="Claverie J.M."/>
            <person name="Frickenhaus S."/>
            <person name="Gonzalez K."/>
            <person name="Herman E.K."/>
            <person name="Lin Y.C."/>
            <person name="Napier J."/>
            <person name="Ogata H."/>
            <person name="Sarno A.F."/>
            <person name="Shmutz J."/>
            <person name="Schroeder D."/>
            <person name="de Vargas C."/>
            <person name="Verret F."/>
            <person name="von Dassow P."/>
            <person name="Valentin K."/>
            <person name="Van de Peer Y."/>
            <person name="Wheeler G."/>
            <person name="Dacks J.B."/>
            <person name="Delwiche C.F."/>
            <person name="Dyhrman S.T."/>
            <person name="Glockner G."/>
            <person name="John U."/>
            <person name="Richards T."/>
            <person name="Worden A.Z."/>
            <person name="Zhang X."/>
            <person name="Grigoriev I.V."/>
            <person name="Allen A.E."/>
            <person name="Bidle K."/>
            <person name="Borodovsky M."/>
            <person name="Bowler C."/>
            <person name="Brownlee C."/>
            <person name="Cock J.M."/>
            <person name="Elias M."/>
            <person name="Gladyshev V.N."/>
            <person name="Groth M."/>
            <person name="Guda C."/>
            <person name="Hadaegh A."/>
            <person name="Iglesias-Rodriguez M.D."/>
            <person name="Jenkins J."/>
            <person name="Jones B.M."/>
            <person name="Lawson T."/>
            <person name="Leese F."/>
            <person name="Lindquist E."/>
            <person name="Lobanov A."/>
            <person name="Lomsadze A."/>
            <person name="Malik S.B."/>
            <person name="Marsh M.E."/>
            <person name="Mackinder L."/>
            <person name="Mock T."/>
            <person name="Mueller-Roeber B."/>
            <person name="Pagarete A."/>
            <person name="Parker M."/>
            <person name="Probert I."/>
            <person name="Quesneville H."/>
            <person name="Raines C."/>
            <person name="Rensing S.A."/>
            <person name="Riano-Pachon D.M."/>
            <person name="Richier S."/>
            <person name="Rokitta S."/>
            <person name="Shiraiwa Y."/>
            <person name="Soanes D.M."/>
            <person name="van der Giezen M."/>
            <person name="Wahlund T.M."/>
            <person name="Williams B."/>
            <person name="Wilson W."/>
            <person name="Wolfe G."/>
            <person name="Wurch L.L."/>
        </authorList>
    </citation>
    <scope>NUCLEOTIDE SEQUENCE</scope>
</reference>
<dbReference type="PaxDb" id="2903-EOD32914"/>
<accession>A0A0D3KAX9</accession>
<organism evidence="3 4">
    <name type="scientific">Emiliania huxleyi (strain CCMP1516)</name>
    <dbReference type="NCBI Taxonomy" id="280463"/>
    <lineage>
        <taxon>Eukaryota</taxon>
        <taxon>Haptista</taxon>
        <taxon>Haptophyta</taxon>
        <taxon>Prymnesiophyceae</taxon>
        <taxon>Isochrysidales</taxon>
        <taxon>Noelaerhabdaceae</taxon>
        <taxon>Emiliania</taxon>
    </lineage>
</organism>
<keyword evidence="4" id="KW-1185">Reference proteome</keyword>
<dbReference type="Pfam" id="PF10358">
    <property type="entry name" value="NT-C2"/>
    <property type="match status" value="1"/>
</dbReference>
<protein>
    <recommendedName>
        <fullName evidence="2">C2 NT-type domain-containing protein</fullName>
    </recommendedName>
</protein>
<feature type="domain" description="C2 NT-type" evidence="2">
    <location>
        <begin position="1"/>
        <end position="145"/>
    </location>
</feature>
<feature type="compositionally biased region" description="Basic and acidic residues" evidence="1">
    <location>
        <begin position="372"/>
        <end position="386"/>
    </location>
</feature>
<dbReference type="GeneID" id="17278187"/>
<dbReference type="InterPro" id="IPR019448">
    <property type="entry name" value="NT-C2"/>
</dbReference>
<evidence type="ECO:0000313" key="4">
    <source>
        <dbReference type="Proteomes" id="UP000013827"/>
    </source>
</evidence>
<dbReference type="HOGENOM" id="CLU_668076_0_0_1"/>
<proteinExistence type="predicted"/>
<evidence type="ECO:0000256" key="1">
    <source>
        <dbReference type="SAM" id="MobiDB-lite"/>
    </source>
</evidence>
<feature type="region of interest" description="Disordered" evidence="1">
    <location>
        <begin position="314"/>
        <end position="412"/>
    </location>
</feature>
<feature type="region of interest" description="Disordered" evidence="1">
    <location>
        <begin position="146"/>
        <end position="168"/>
    </location>
</feature>
<reference evidence="3" key="2">
    <citation type="submission" date="2024-10" db="UniProtKB">
        <authorList>
            <consortium name="EnsemblProtists"/>
        </authorList>
    </citation>
    <scope>IDENTIFICATION</scope>
</reference>
<dbReference type="RefSeq" id="XP_005785343.1">
    <property type="nucleotide sequence ID" value="XM_005785286.1"/>
</dbReference>
<name>A0A0D3KAX9_EMIH1</name>
<sequence>MATAKRKLKYQYFVTVHGLTFLPGGTCPSSNLSVLWTRGSKTAITQEAAADAQSRSAIFGQTLTLICTLFRSPSAASSSSGFSEKLCGFALIRHGSRGAQTLAKCKVDMAPFASAPPSAPLRRTLTLSKGSAAIAKLDVSISSRLQKELPRDGNDPSDRSDASSLSSCGSSLLDDVAYADDLDGELSERSGERAGERRSSRDGVSLGASRGAAAADGGVSASLASLTAGDLERAAACRISPQRSALRAEAAEPSRATVYSLDAQVSQLQAQLEAAQTLARKTHARFEGERREWGGERAQLREEAAGLRQQLIAADAASRQHAHESRQAAAQLGEARAEVARLRREKKELGSQLGPGGADADDRLAMQQDLQGKLDRSEQHREENARKLAKARKHQQSLLQQSEAEIELLSQR</sequence>
<feature type="region of interest" description="Disordered" evidence="1">
    <location>
        <begin position="185"/>
        <end position="208"/>
    </location>
</feature>
<dbReference type="OMA" id="HAHESRQ"/>
<feature type="compositionally biased region" description="Basic and acidic residues" evidence="1">
    <location>
        <begin position="146"/>
        <end position="161"/>
    </location>
</feature>
<dbReference type="KEGG" id="ehx:EMIHUDRAFT_455947"/>
<dbReference type="AlphaFoldDB" id="A0A0D3KAX9"/>
<feature type="compositionally biased region" description="Basic and acidic residues" evidence="1">
    <location>
        <begin position="186"/>
        <end position="201"/>
    </location>
</feature>
<dbReference type="PROSITE" id="PS51840">
    <property type="entry name" value="C2_NT"/>
    <property type="match status" value="1"/>
</dbReference>
<dbReference type="Proteomes" id="UP000013827">
    <property type="component" value="Unassembled WGS sequence"/>
</dbReference>